<organism evidence="1 2">
    <name type="scientific">Paenibacillus mesotrionivorans</name>
    <dbReference type="NCBI Taxonomy" id="3160968"/>
    <lineage>
        <taxon>Bacteria</taxon>
        <taxon>Bacillati</taxon>
        <taxon>Bacillota</taxon>
        <taxon>Bacilli</taxon>
        <taxon>Bacillales</taxon>
        <taxon>Paenibacillaceae</taxon>
        <taxon>Paenibacillus</taxon>
    </lineage>
</organism>
<keyword evidence="2" id="KW-1185">Reference proteome</keyword>
<dbReference type="EMBL" id="JBJURJ010000021">
    <property type="protein sequence ID" value="MFM9331699.1"/>
    <property type="molecule type" value="Genomic_DNA"/>
</dbReference>
<gene>
    <name evidence="1" type="ORF">ACI1P1_25705</name>
</gene>
<evidence type="ECO:0000313" key="2">
    <source>
        <dbReference type="Proteomes" id="UP001631969"/>
    </source>
</evidence>
<sequence>MALLLAINGFSVSQADSPPRYHAEELYSHVEEAVFYVRVLREDGTLKDVGTGFMIRPDGTALTAYHVVEEAEQVECVMDDQSTVIGRVTARNEAADTAVLKLEQPADNAGVQRTYPFIPLRTGQMKHGGKVFAIGFPMKGTKIITEGIVNTPRASINGRDRLLVSAELVNGMSGGPLLDEYGYAAGILSGSLRTMSGIHLAVSAEDAAGVVK</sequence>
<keyword evidence="1" id="KW-0378">Hydrolase</keyword>
<name>A0ACC7P3R3_9BACL</name>
<dbReference type="Proteomes" id="UP001631969">
    <property type="component" value="Unassembled WGS sequence"/>
</dbReference>
<keyword evidence="1" id="KW-0645">Protease</keyword>
<protein>
    <submittedName>
        <fullName evidence="1">Serine protease</fullName>
    </submittedName>
</protein>
<proteinExistence type="predicted"/>
<reference evidence="1" key="1">
    <citation type="submission" date="2024-12" db="EMBL/GenBank/DDBJ databases">
        <authorList>
            <person name="Wu N."/>
        </authorList>
    </citation>
    <scope>NUCLEOTIDE SEQUENCE</scope>
    <source>
        <strain evidence="1">P15</strain>
    </source>
</reference>
<comment type="caution">
    <text evidence="1">The sequence shown here is derived from an EMBL/GenBank/DDBJ whole genome shotgun (WGS) entry which is preliminary data.</text>
</comment>
<accession>A0ACC7P3R3</accession>
<evidence type="ECO:0000313" key="1">
    <source>
        <dbReference type="EMBL" id="MFM9331699.1"/>
    </source>
</evidence>